<dbReference type="GO" id="GO:0000976">
    <property type="term" value="F:transcription cis-regulatory region binding"/>
    <property type="evidence" value="ECO:0007669"/>
    <property type="project" value="TreeGrafter"/>
</dbReference>
<dbReference type="InterPro" id="IPR036388">
    <property type="entry name" value="WH-like_DNA-bd_sf"/>
</dbReference>
<dbReference type="Pfam" id="PF00072">
    <property type="entry name" value="Response_reg"/>
    <property type="match status" value="1"/>
</dbReference>
<evidence type="ECO:0000313" key="11">
    <source>
        <dbReference type="Proteomes" id="UP000321118"/>
    </source>
</evidence>
<keyword evidence="4 7" id="KW-0238">DNA-binding</keyword>
<dbReference type="PROSITE" id="PS50110">
    <property type="entry name" value="RESPONSE_REGULATORY"/>
    <property type="match status" value="1"/>
</dbReference>
<comment type="caution">
    <text evidence="10">The sequence shown here is derived from an EMBL/GenBank/DDBJ whole genome shotgun (WGS) entry which is preliminary data.</text>
</comment>
<dbReference type="Gene3D" id="6.10.250.690">
    <property type="match status" value="1"/>
</dbReference>
<dbReference type="InterPro" id="IPR001789">
    <property type="entry name" value="Sig_transdc_resp-reg_receiver"/>
</dbReference>
<dbReference type="GO" id="GO:0032993">
    <property type="term" value="C:protein-DNA complex"/>
    <property type="evidence" value="ECO:0007669"/>
    <property type="project" value="TreeGrafter"/>
</dbReference>
<dbReference type="OrthoDB" id="162434at2"/>
<feature type="domain" description="Response regulatory" evidence="8">
    <location>
        <begin position="3"/>
        <end position="117"/>
    </location>
</feature>
<evidence type="ECO:0000259" key="8">
    <source>
        <dbReference type="PROSITE" id="PS50110"/>
    </source>
</evidence>
<evidence type="ECO:0000256" key="2">
    <source>
        <dbReference type="ARBA" id="ARBA00023012"/>
    </source>
</evidence>
<dbReference type="Proteomes" id="UP000321118">
    <property type="component" value="Unassembled WGS sequence"/>
</dbReference>
<proteinExistence type="predicted"/>
<dbReference type="EMBL" id="BJUB01000008">
    <property type="protein sequence ID" value="GEK22116.1"/>
    <property type="molecule type" value="Genomic_DNA"/>
</dbReference>
<sequence>MTHILIAEDEERIAAFVAKGLRASGFETSAVTSGEEALTRVHSGDVDLLILDLGLVDIDGFEVLRRLRAAGETVPVIVLTARSSVTDTVTGLESGADDYMAKPFRFEELLARVRLRLRAQGAASGETSVLKHGALQLDLRTRRMKVGNQEVDLSAREFALAETFLRHPGDVLTRERLLSEVWGFDFDPGSNVVDVYVRYLRRKVGAEHFDTVRGVGYRLIDVATTTTAGA</sequence>
<keyword evidence="3" id="KW-0805">Transcription regulation</keyword>
<accession>A0A510V5Q8</accession>
<dbReference type="Pfam" id="PF00486">
    <property type="entry name" value="Trans_reg_C"/>
    <property type="match status" value="1"/>
</dbReference>
<evidence type="ECO:0000256" key="3">
    <source>
        <dbReference type="ARBA" id="ARBA00023015"/>
    </source>
</evidence>
<dbReference type="RefSeq" id="WP_146927906.1">
    <property type="nucleotide sequence ID" value="NZ_BJUB01000008.1"/>
</dbReference>
<dbReference type="GO" id="GO:0005829">
    <property type="term" value="C:cytosol"/>
    <property type="evidence" value="ECO:0007669"/>
    <property type="project" value="TreeGrafter"/>
</dbReference>
<dbReference type="InterPro" id="IPR001867">
    <property type="entry name" value="OmpR/PhoB-type_DNA-bd"/>
</dbReference>
<feature type="DNA-binding region" description="OmpR/PhoB-type" evidence="7">
    <location>
        <begin position="127"/>
        <end position="221"/>
    </location>
</feature>
<feature type="modified residue" description="4-aspartylphosphate" evidence="6">
    <location>
        <position position="52"/>
    </location>
</feature>
<dbReference type="InterPro" id="IPR011006">
    <property type="entry name" value="CheY-like_superfamily"/>
</dbReference>
<keyword evidence="1 6" id="KW-0597">Phosphoprotein</keyword>
<protein>
    <submittedName>
        <fullName evidence="10">DNA-binding response regulator</fullName>
    </submittedName>
</protein>
<reference evidence="10 11" key="1">
    <citation type="submission" date="2019-07" db="EMBL/GenBank/DDBJ databases">
        <title>Whole genome shotgun sequence of Cellulomonas xylanilytica NBRC 101102.</title>
        <authorList>
            <person name="Hosoyama A."/>
            <person name="Uohara A."/>
            <person name="Ohji S."/>
            <person name="Ichikawa N."/>
        </authorList>
    </citation>
    <scope>NUCLEOTIDE SEQUENCE [LARGE SCALE GENOMIC DNA]</scope>
    <source>
        <strain evidence="10 11">NBRC 101102</strain>
    </source>
</reference>
<evidence type="ECO:0000256" key="1">
    <source>
        <dbReference type="ARBA" id="ARBA00022553"/>
    </source>
</evidence>
<dbReference type="SMART" id="SM00448">
    <property type="entry name" value="REC"/>
    <property type="match status" value="1"/>
</dbReference>
<evidence type="ECO:0000259" key="9">
    <source>
        <dbReference type="PROSITE" id="PS51755"/>
    </source>
</evidence>
<name>A0A510V5Q8_9CELL</name>
<organism evidence="10 11">
    <name type="scientific">Cellulomonas xylanilytica</name>
    <dbReference type="NCBI Taxonomy" id="233583"/>
    <lineage>
        <taxon>Bacteria</taxon>
        <taxon>Bacillati</taxon>
        <taxon>Actinomycetota</taxon>
        <taxon>Actinomycetes</taxon>
        <taxon>Micrococcales</taxon>
        <taxon>Cellulomonadaceae</taxon>
        <taxon>Cellulomonas</taxon>
    </lineage>
</organism>
<dbReference type="PANTHER" id="PTHR48111:SF38">
    <property type="entry name" value="TWO-COMPONENT RESPONSE REGULATOR"/>
    <property type="match status" value="1"/>
</dbReference>
<feature type="domain" description="OmpR/PhoB-type" evidence="9">
    <location>
        <begin position="127"/>
        <end position="221"/>
    </location>
</feature>
<evidence type="ECO:0000256" key="7">
    <source>
        <dbReference type="PROSITE-ProRule" id="PRU01091"/>
    </source>
</evidence>
<dbReference type="PANTHER" id="PTHR48111">
    <property type="entry name" value="REGULATOR OF RPOS"/>
    <property type="match status" value="1"/>
</dbReference>
<dbReference type="Gene3D" id="1.10.10.10">
    <property type="entry name" value="Winged helix-like DNA-binding domain superfamily/Winged helix DNA-binding domain"/>
    <property type="match status" value="1"/>
</dbReference>
<dbReference type="GO" id="GO:0006355">
    <property type="term" value="P:regulation of DNA-templated transcription"/>
    <property type="evidence" value="ECO:0007669"/>
    <property type="project" value="InterPro"/>
</dbReference>
<dbReference type="AlphaFoldDB" id="A0A510V5Q8"/>
<dbReference type="SMART" id="SM00862">
    <property type="entry name" value="Trans_reg_C"/>
    <property type="match status" value="1"/>
</dbReference>
<dbReference type="SUPFAM" id="SSF52172">
    <property type="entry name" value="CheY-like"/>
    <property type="match status" value="1"/>
</dbReference>
<dbReference type="Gene3D" id="3.40.50.2300">
    <property type="match status" value="1"/>
</dbReference>
<evidence type="ECO:0000256" key="5">
    <source>
        <dbReference type="ARBA" id="ARBA00023163"/>
    </source>
</evidence>
<dbReference type="InterPro" id="IPR016032">
    <property type="entry name" value="Sig_transdc_resp-reg_C-effctor"/>
</dbReference>
<dbReference type="InterPro" id="IPR039420">
    <property type="entry name" value="WalR-like"/>
</dbReference>
<dbReference type="CDD" id="cd17574">
    <property type="entry name" value="REC_OmpR"/>
    <property type="match status" value="1"/>
</dbReference>
<dbReference type="SUPFAM" id="SSF46894">
    <property type="entry name" value="C-terminal effector domain of the bipartite response regulators"/>
    <property type="match status" value="1"/>
</dbReference>
<dbReference type="CDD" id="cd00383">
    <property type="entry name" value="trans_reg_C"/>
    <property type="match status" value="1"/>
</dbReference>
<gene>
    <name evidence="10" type="ORF">CXY01_26360</name>
</gene>
<evidence type="ECO:0000256" key="6">
    <source>
        <dbReference type="PROSITE-ProRule" id="PRU00169"/>
    </source>
</evidence>
<evidence type="ECO:0000256" key="4">
    <source>
        <dbReference type="ARBA" id="ARBA00023125"/>
    </source>
</evidence>
<keyword evidence="5" id="KW-0804">Transcription</keyword>
<keyword evidence="11" id="KW-1185">Reference proteome</keyword>
<evidence type="ECO:0000313" key="10">
    <source>
        <dbReference type="EMBL" id="GEK22116.1"/>
    </source>
</evidence>
<dbReference type="FunFam" id="1.10.10.10:FF:000005">
    <property type="entry name" value="Two-component system response regulator"/>
    <property type="match status" value="1"/>
</dbReference>
<keyword evidence="2" id="KW-0902">Two-component regulatory system</keyword>
<dbReference type="PROSITE" id="PS51755">
    <property type="entry name" value="OMPR_PHOB"/>
    <property type="match status" value="1"/>
</dbReference>
<dbReference type="GO" id="GO:0000156">
    <property type="term" value="F:phosphorelay response regulator activity"/>
    <property type="evidence" value="ECO:0007669"/>
    <property type="project" value="TreeGrafter"/>
</dbReference>